<keyword evidence="4" id="KW-0812">Transmembrane</keyword>
<accession>A0ABN9ENJ3</accession>
<sequence length="292" mass="33065">MPIISGSSEQDYSNLSYTSSSTLNHFFPIAVESQPEKGVRYQRAQQIYDPDELYSTDLKREIIINVGGNRYLLPWSTLDDFPMTRLGRLRFCSSYEEIIQICDDFDEDTNEFFFDRNPCAFSMIVSFLAAGKLRLLREMCALSFQDELAYWGIEESNLERCCLRKLFQKLEELADIQKQEDAQRTHETICVLDDQSRMGHCMNKLRDMVENPQSGSRGKCLRACPSCLWPPPPSTCASAPCRTCGRRRTGGNVRRNVTTSSSLRQCAWLGSLWSSFSVSSSQRASASSSGGP</sequence>
<evidence type="ECO:0000313" key="10">
    <source>
        <dbReference type="EMBL" id="CAI9584928.1"/>
    </source>
</evidence>
<dbReference type="EMBL" id="CATNWA010015596">
    <property type="protein sequence ID" value="CAI9584928.1"/>
    <property type="molecule type" value="Genomic_DNA"/>
</dbReference>
<name>A0ABN9ENJ3_9NEOB</name>
<dbReference type="InterPro" id="IPR028325">
    <property type="entry name" value="VG_K_chnl"/>
</dbReference>
<keyword evidence="2" id="KW-0813">Transport</keyword>
<gene>
    <name evidence="10" type="ORF">SPARVUS_LOCUS10105866</name>
</gene>
<proteinExistence type="predicted"/>
<keyword evidence="11" id="KW-1185">Reference proteome</keyword>
<keyword evidence="3" id="KW-1003">Cell membrane</keyword>
<dbReference type="InterPro" id="IPR003131">
    <property type="entry name" value="T1-type_BTB"/>
</dbReference>
<comment type="subcellular location">
    <subcellularLocation>
        <location evidence="1">Cell membrane</location>
        <topology evidence="1">Multi-pass membrane protein</topology>
    </subcellularLocation>
</comment>
<keyword evidence="5" id="KW-1133">Transmembrane helix</keyword>
<reference evidence="10" key="1">
    <citation type="submission" date="2023-05" db="EMBL/GenBank/DDBJ databases">
        <authorList>
            <person name="Stuckert A."/>
        </authorList>
    </citation>
    <scope>NUCLEOTIDE SEQUENCE</scope>
</reference>
<evidence type="ECO:0000256" key="2">
    <source>
        <dbReference type="ARBA" id="ARBA00022448"/>
    </source>
</evidence>
<evidence type="ECO:0000256" key="6">
    <source>
        <dbReference type="ARBA" id="ARBA00023065"/>
    </source>
</evidence>
<dbReference type="PRINTS" id="PR01492">
    <property type="entry name" value="KV6CHANNEL"/>
</dbReference>
<evidence type="ECO:0000256" key="8">
    <source>
        <dbReference type="ARBA" id="ARBA00023303"/>
    </source>
</evidence>
<evidence type="ECO:0000256" key="4">
    <source>
        <dbReference type="ARBA" id="ARBA00022692"/>
    </source>
</evidence>
<organism evidence="10 11">
    <name type="scientific">Staurois parvus</name>
    <dbReference type="NCBI Taxonomy" id="386267"/>
    <lineage>
        <taxon>Eukaryota</taxon>
        <taxon>Metazoa</taxon>
        <taxon>Chordata</taxon>
        <taxon>Craniata</taxon>
        <taxon>Vertebrata</taxon>
        <taxon>Euteleostomi</taxon>
        <taxon>Amphibia</taxon>
        <taxon>Batrachia</taxon>
        <taxon>Anura</taxon>
        <taxon>Neobatrachia</taxon>
        <taxon>Ranoidea</taxon>
        <taxon>Ranidae</taxon>
        <taxon>Staurois</taxon>
    </lineage>
</organism>
<feature type="domain" description="Potassium channel tetramerisation-type BTB" evidence="9">
    <location>
        <begin position="62"/>
        <end position="161"/>
    </location>
</feature>
<evidence type="ECO:0000256" key="3">
    <source>
        <dbReference type="ARBA" id="ARBA00022475"/>
    </source>
</evidence>
<keyword evidence="6" id="KW-0406">Ion transport</keyword>
<dbReference type="InterPro" id="IPR011333">
    <property type="entry name" value="SKP1/BTB/POZ_sf"/>
</dbReference>
<evidence type="ECO:0000313" key="11">
    <source>
        <dbReference type="Proteomes" id="UP001162483"/>
    </source>
</evidence>
<dbReference type="Proteomes" id="UP001162483">
    <property type="component" value="Unassembled WGS sequence"/>
</dbReference>
<keyword evidence="7" id="KW-0472">Membrane</keyword>
<evidence type="ECO:0000256" key="7">
    <source>
        <dbReference type="ARBA" id="ARBA00023136"/>
    </source>
</evidence>
<dbReference type="InterPro" id="IPR003969">
    <property type="entry name" value="K_chnl_volt-dep_Kv6"/>
</dbReference>
<protein>
    <recommendedName>
        <fullName evidence="9">Potassium channel tetramerisation-type BTB domain-containing protein</fullName>
    </recommendedName>
</protein>
<dbReference type="SUPFAM" id="SSF54695">
    <property type="entry name" value="POZ domain"/>
    <property type="match status" value="1"/>
</dbReference>
<dbReference type="CDD" id="cd18423">
    <property type="entry name" value="BTB_POZ_KCNG4"/>
    <property type="match status" value="1"/>
</dbReference>
<evidence type="ECO:0000256" key="5">
    <source>
        <dbReference type="ARBA" id="ARBA00022989"/>
    </source>
</evidence>
<dbReference type="Pfam" id="PF02214">
    <property type="entry name" value="BTB_2"/>
    <property type="match status" value="1"/>
</dbReference>
<dbReference type="PANTHER" id="PTHR11537:SF167">
    <property type="entry name" value="POTASSIUM VOLTAGE-GATED CHANNEL SUBFAMILY G MEMBER 4"/>
    <property type="match status" value="1"/>
</dbReference>
<evidence type="ECO:0000259" key="9">
    <source>
        <dbReference type="Pfam" id="PF02214"/>
    </source>
</evidence>
<keyword evidence="8" id="KW-0407">Ion channel</keyword>
<dbReference type="Gene3D" id="3.30.710.10">
    <property type="entry name" value="Potassium Channel Kv1.1, Chain A"/>
    <property type="match status" value="1"/>
</dbReference>
<evidence type="ECO:0000256" key="1">
    <source>
        <dbReference type="ARBA" id="ARBA00004651"/>
    </source>
</evidence>
<comment type="caution">
    <text evidence="10">The sequence shown here is derived from an EMBL/GenBank/DDBJ whole genome shotgun (WGS) entry which is preliminary data.</text>
</comment>
<dbReference type="PANTHER" id="PTHR11537">
    <property type="entry name" value="VOLTAGE-GATED POTASSIUM CHANNEL"/>
    <property type="match status" value="1"/>
</dbReference>